<evidence type="ECO:0000256" key="5">
    <source>
        <dbReference type="ARBA" id="ARBA00023004"/>
    </source>
</evidence>
<feature type="binding site" evidence="8">
    <location>
        <begin position="655"/>
        <end position="659"/>
    </location>
    <ligand>
        <name>substrate</name>
    </ligand>
</feature>
<comment type="catalytic activity">
    <reaction evidence="7 8">
        <text>L-threonylcarbamoyladenylate + adenosine(37) in tRNA = N(6)-L-threonylcarbamoyladenosine(37) in tRNA + AMP + H(+)</text>
        <dbReference type="Rhea" id="RHEA:37059"/>
        <dbReference type="Rhea" id="RHEA-COMP:10162"/>
        <dbReference type="Rhea" id="RHEA-COMP:10163"/>
        <dbReference type="ChEBI" id="CHEBI:15378"/>
        <dbReference type="ChEBI" id="CHEBI:73682"/>
        <dbReference type="ChEBI" id="CHEBI:74411"/>
        <dbReference type="ChEBI" id="CHEBI:74418"/>
        <dbReference type="ChEBI" id="CHEBI:456215"/>
        <dbReference type="EC" id="2.3.1.234"/>
    </reaction>
</comment>
<dbReference type="GO" id="GO:0016787">
    <property type="term" value="F:hydrolase activity"/>
    <property type="evidence" value="ECO:0007669"/>
    <property type="project" value="UniProtKB-KW"/>
</dbReference>
<dbReference type="NCBIfam" id="TIGR00329">
    <property type="entry name" value="gcp_kae1"/>
    <property type="match status" value="1"/>
</dbReference>
<dbReference type="InterPro" id="IPR017861">
    <property type="entry name" value="KAE1/TsaD"/>
</dbReference>
<accession>F8E1W2</accession>
<feature type="binding site" evidence="8">
    <location>
        <position position="798"/>
    </location>
    <ligand>
        <name>substrate</name>
    </ligand>
</feature>
<feature type="compositionally biased region" description="Polar residues" evidence="9">
    <location>
        <begin position="478"/>
        <end position="504"/>
    </location>
</feature>
<comment type="similarity">
    <text evidence="8">Belongs to the KAE1 / TsaD family.</text>
</comment>
<organism evidence="11 12">
    <name type="scientific">Corynebacterium resistens (strain DSM 45100 / JCM 12819 / GTC 2026 / SICGH 158)</name>
    <dbReference type="NCBI Taxonomy" id="662755"/>
    <lineage>
        <taxon>Bacteria</taxon>
        <taxon>Bacillati</taxon>
        <taxon>Actinomycetota</taxon>
        <taxon>Actinomycetes</taxon>
        <taxon>Mycobacteriales</taxon>
        <taxon>Corynebacteriaceae</taxon>
        <taxon>Corynebacterium</taxon>
    </lineage>
</organism>
<dbReference type="GO" id="GO:0061711">
    <property type="term" value="F:tRNA N(6)-L-threonylcarbamoyladenine synthase activity"/>
    <property type="evidence" value="ECO:0007669"/>
    <property type="project" value="UniProtKB-EC"/>
</dbReference>
<feature type="domain" description="N-acetyltransferase" evidence="10">
    <location>
        <begin position="320"/>
        <end position="469"/>
    </location>
</feature>
<dbReference type="Pfam" id="PF00814">
    <property type="entry name" value="TsaD"/>
    <property type="match status" value="2"/>
</dbReference>
<evidence type="ECO:0000256" key="7">
    <source>
        <dbReference type="ARBA" id="ARBA00048117"/>
    </source>
</evidence>
<dbReference type="InterPro" id="IPR006464">
    <property type="entry name" value="AcTrfase_RimI/Ard1"/>
</dbReference>
<keyword evidence="5 8" id="KW-0408">Iron</keyword>
<dbReference type="PANTHER" id="PTHR11735:SF6">
    <property type="entry name" value="TRNA N6-ADENOSINE THREONYLCARBAMOYLTRANSFERASE, MITOCHONDRIAL"/>
    <property type="match status" value="1"/>
</dbReference>
<evidence type="ECO:0000259" key="10">
    <source>
        <dbReference type="PROSITE" id="PS51186"/>
    </source>
</evidence>
<dbReference type="EC" id="2.3.1.234" evidence="8"/>
<keyword evidence="11" id="KW-0378">Hydrolase</keyword>
<dbReference type="eggNOG" id="COG0533">
    <property type="taxonomic scope" value="Bacteria"/>
</dbReference>
<sequence length="865" mass="90563">MITVLAVDTSTNFVTCGIVQVHANGKTKVLAQLSTDNVRGHMELLVPHIRECMDRARIAPGDFDSVVVGTGPGPFTGLRVGMATAAAFGDALEIPVHGVESPLATAWAQHVQDPTWVGDTIVVSDARRREWYHARYHARIIPNGLRLGTLVDPGVHKPEVVEQLNGEVTREILKRAGVNHHAGFSASSGTHEPAKPRVRIAAMAGAVAERAREIFSSDEWEAAPLIDGAHPTPEGLVLAAIQQQGGYLGLLRQAPPLRALYLRRPDATVPTAKAVSQALDFTAVEGQDGVLGHTPQPVSAEDGVAVDNSAPGQGAGGERVGVGVLRAEHAEACAEVEMTLFADESPWSAASFAQHVEAPNTLALGMWDGEKLIGFAILAINGSAADPEGEIHTIGLLPEYQGKGLSHRLLQPLLQVADRLHAPMFLEVREGNEPAVGLYESYGFEKAGLRKNYYQPSGANAWTMVRAAVEPDDGHTATDGSQSTVGTDPQSTTGDGPQSTTDNSAPRVILGIESSCDETGVGIVQINQDSDPSQPDLHILADKVASSMSEHARFGGVVPEIASRAHLEAMQPTMRAALQEARGIDPGFTKPDAVAATIGPGLAGALLVGAAAAKAYAAAWEVPFLAVNHLGGHVAVDTLVPGVRSDALENAIALLVSGGHTQILHVSGVGKPMKELGSTVDDAAGEAYDKVARLLGLGYPGGPIIDRLAQQGDANAIRFPRGMMRQQDSAYDFSFSGLKTAVARYVESKEAAGETIPVEDVCASFQEAVVDVLTKKALRACSDTGARVLLLGGGVSANRRLRELAAARCASAGVELHVPPLKLCTDNGVMVAALAAHLVRNGVQPSALTVGTDPGLEVEVPQVLA</sequence>
<feature type="binding site" evidence="8">
    <location>
        <position position="826"/>
    </location>
    <ligand>
        <name>Fe cation</name>
        <dbReference type="ChEBI" id="CHEBI:24875"/>
    </ligand>
</feature>
<dbReference type="GO" id="GO:0005506">
    <property type="term" value="F:iron ion binding"/>
    <property type="evidence" value="ECO:0007669"/>
    <property type="project" value="UniProtKB-UniRule"/>
</dbReference>
<dbReference type="InterPro" id="IPR022496">
    <property type="entry name" value="T6A_TsaB"/>
</dbReference>
<evidence type="ECO:0000313" key="11">
    <source>
        <dbReference type="EMBL" id="AEI10175.1"/>
    </source>
</evidence>
<feature type="binding site" evidence="8">
    <location>
        <position position="633"/>
    </location>
    <ligand>
        <name>Fe cation</name>
        <dbReference type="ChEBI" id="CHEBI:24875"/>
    </ligand>
</feature>
<reference evidence="11 12" key="1">
    <citation type="journal article" date="2012" name="BMC Genomics">
        <title>Complete genome sequence, lifestyle, and multi-drug resistance of the human pathogen Corynebacterium resistens DSM 45100 isolated from blood samples of a leukemia patient.</title>
        <authorList>
            <person name="Schroder J."/>
            <person name="Maus I."/>
            <person name="Meyer K."/>
            <person name="Wordemann S."/>
            <person name="Blom J."/>
            <person name="Jaenicke S."/>
            <person name="Schneider J."/>
            <person name="Trost E."/>
            <person name="Tauch A."/>
        </authorList>
    </citation>
    <scope>NUCLEOTIDE SEQUENCE [LARGE SCALE GENOMIC DNA]</scope>
    <source>
        <strain evidence="12">DSM 45100 / JCM 12819 / CCUG 50093 / GTC 2026 / SICGH 158</strain>
    </source>
</reference>
<gene>
    <name evidence="11" type="primary">gcp</name>
    <name evidence="8" type="synonym">tsaD</name>
    <name evidence="11" type="ordered locus">CRES_1822</name>
</gene>
<dbReference type="GO" id="GO:0005829">
    <property type="term" value="C:cytosol"/>
    <property type="evidence" value="ECO:0007669"/>
    <property type="project" value="TreeGrafter"/>
</dbReference>
<dbReference type="NCBIfam" id="TIGR01575">
    <property type="entry name" value="rimI"/>
    <property type="match status" value="1"/>
</dbReference>
<dbReference type="InterPro" id="IPR016181">
    <property type="entry name" value="Acyl_CoA_acyltransferase"/>
</dbReference>
<dbReference type="InterPro" id="IPR000905">
    <property type="entry name" value="Gcp-like_dom"/>
</dbReference>
<protein>
    <recommendedName>
        <fullName evidence="8">tRNA N6-adenosine threonylcarbamoyltransferase</fullName>
        <ecNumber evidence="8">2.3.1.234</ecNumber>
    </recommendedName>
    <alternativeName>
        <fullName evidence="8">N6-L-threonylcarbamoyladenine synthase</fullName>
        <shortName evidence="8">t(6)A synthase</shortName>
    </alternativeName>
    <alternativeName>
        <fullName evidence="8">t(6)A37 threonylcarbamoyladenosine biosynthesis protein TsaD</fullName>
    </alternativeName>
    <alternativeName>
        <fullName evidence="8">tRNA threonylcarbamoyladenosine biosynthesis protein TsaD</fullName>
    </alternativeName>
</protein>
<dbReference type="PROSITE" id="PS51186">
    <property type="entry name" value="GNAT"/>
    <property type="match status" value="1"/>
</dbReference>
<dbReference type="FunFam" id="3.30.420.40:FF:000040">
    <property type="entry name" value="tRNA N6-adenosine threonylcarbamoyltransferase"/>
    <property type="match status" value="1"/>
</dbReference>
<dbReference type="HAMAP" id="MF_01445">
    <property type="entry name" value="TsaD"/>
    <property type="match status" value="1"/>
</dbReference>
<dbReference type="RefSeq" id="WP_013889162.1">
    <property type="nucleotide sequence ID" value="NC_015673.1"/>
</dbReference>
<keyword evidence="1 8" id="KW-0963">Cytoplasm</keyword>
<dbReference type="Pfam" id="PF00583">
    <property type="entry name" value="Acetyltransf_1"/>
    <property type="match status" value="1"/>
</dbReference>
<dbReference type="KEGG" id="crd:CRES_1822"/>
<dbReference type="OrthoDB" id="9806197at2"/>
<evidence type="ECO:0000256" key="8">
    <source>
        <dbReference type="HAMAP-Rule" id="MF_01445"/>
    </source>
</evidence>
<dbReference type="HOGENOM" id="CLU_330586_0_0_11"/>
<feature type="binding site" evidence="8">
    <location>
        <position position="689"/>
    </location>
    <ligand>
        <name>substrate</name>
    </ligand>
</feature>
<dbReference type="GO" id="GO:0008080">
    <property type="term" value="F:N-acetyltransferase activity"/>
    <property type="evidence" value="ECO:0007669"/>
    <property type="project" value="InterPro"/>
</dbReference>
<dbReference type="InterPro" id="IPR022450">
    <property type="entry name" value="TsaD"/>
</dbReference>
<dbReference type="PANTHER" id="PTHR11735">
    <property type="entry name" value="TRNA N6-ADENOSINE THREONYLCARBAMOYLTRANSFERASE"/>
    <property type="match status" value="1"/>
</dbReference>
<dbReference type="STRING" id="662755.CRES_1822"/>
<dbReference type="EMBL" id="CP002857">
    <property type="protein sequence ID" value="AEI10175.1"/>
    <property type="molecule type" value="Genomic_DNA"/>
</dbReference>
<evidence type="ECO:0000256" key="4">
    <source>
        <dbReference type="ARBA" id="ARBA00022723"/>
    </source>
</evidence>
<keyword evidence="2 8" id="KW-0808">Transferase</keyword>
<keyword evidence="4 8" id="KW-0479">Metal-binding</keyword>
<comment type="function">
    <text evidence="8">Required for the formation of a threonylcarbamoyl group on adenosine at position 37 (t(6)A37) in tRNAs that read codons beginning with adenine. Is involved in the transfer of the threonylcarbamoyl moiety of threonylcarbamoyl-AMP (TC-AMP) to the N6 group of A37, together with TsaE and TsaB. TsaD likely plays a direct catalytic role in this reaction.</text>
</comment>
<name>F8E1W2_CORRG</name>
<dbReference type="Gene3D" id="3.30.420.40">
    <property type="match status" value="4"/>
</dbReference>
<evidence type="ECO:0000256" key="3">
    <source>
        <dbReference type="ARBA" id="ARBA00022694"/>
    </source>
</evidence>
<evidence type="ECO:0000256" key="6">
    <source>
        <dbReference type="ARBA" id="ARBA00023315"/>
    </source>
</evidence>
<dbReference type="CDD" id="cd04301">
    <property type="entry name" value="NAT_SF"/>
    <property type="match status" value="1"/>
</dbReference>
<dbReference type="GO" id="GO:0002949">
    <property type="term" value="P:tRNA threonylcarbamoyladenosine modification"/>
    <property type="evidence" value="ECO:0007669"/>
    <property type="project" value="UniProtKB-UniRule"/>
</dbReference>
<keyword evidence="6 8" id="KW-0012">Acyltransferase</keyword>
<keyword evidence="3 8" id="KW-0819">tRNA processing</keyword>
<dbReference type="Proteomes" id="UP000000492">
    <property type="component" value="Chromosome"/>
</dbReference>
<dbReference type="SUPFAM" id="SSF55729">
    <property type="entry name" value="Acyl-CoA N-acyltransferases (Nat)"/>
    <property type="match status" value="1"/>
</dbReference>
<keyword evidence="12" id="KW-1185">Reference proteome</keyword>
<dbReference type="InterPro" id="IPR000182">
    <property type="entry name" value="GNAT_dom"/>
</dbReference>
<comment type="subcellular location">
    <subcellularLocation>
        <location evidence="8">Cytoplasm</location>
    </subcellularLocation>
</comment>
<comment type="cofactor">
    <cofactor evidence="8">
        <name>Fe(2+)</name>
        <dbReference type="ChEBI" id="CHEBI:29033"/>
    </cofactor>
    <text evidence="8">Binds 1 Fe(2+) ion per subunit.</text>
</comment>
<evidence type="ECO:0000313" key="12">
    <source>
        <dbReference type="Proteomes" id="UP000000492"/>
    </source>
</evidence>
<dbReference type="FunFam" id="3.30.420.40:FF:000012">
    <property type="entry name" value="tRNA N6-adenosine threonylcarbamoyltransferase"/>
    <property type="match status" value="1"/>
</dbReference>
<dbReference type="PRINTS" id="PR00789">
    <property type="entry name" value="OSIALOPTASE"/>
</dbReference>
<feature type="binding site" evidence="8">
    <location>
        <position position="702"/>
    </location>
    <ligand>
        <name>substrate</name>
    </ligand>
</feature>
<dbReference type="NCBIfam" id="TIGR03725">
    <property type="entry name" value="T6A_YeaZ"/>
    <property type="match status" value="1"/>
</dbReference>
<evidence type="ECO:0000256" key="1">
    <source>
        <dbReference type="ARBA" id="ARBA00022490"/>
    </source>
</evidence>
<proteinExistence type="inferred from homology"/>
<dbReference type="InterPro" id="IPR043129">
    <property type="entry name" value="ATPase_NBD"/>
</dbReference>
<dbReference type="NCBIfam" id="TIGR03723">
    <property type="entry name" value="T6A_TsaD_YgjD"/>
    <property type="match status" value="1"/>
</dbReference>
<feature type="binding site" evidence="8">
    <location>
        <position position="706"/>
    </location>
    <ligand>
        <name>substrate</name>
    </ligand>
</feature>
<dbReference type="AlphaFoldDB" id="F8E1W2"/>
<feature type="region of interest" description="Disordered" evidence="9">
    <location>
        <begin position="472"/>
        <end position="505"/>
    </location>
</feature>
<dbReference type="Gene3D" id="3.40.630.30">
    <property type="match status" value="1"/>
</dbReference>
<feature type="binding site" evidence="8">
    <location>
        <position position="629"/>
    </location>
    <ligand>
        <name>Fe cation</name>
        <dbReference type="ChEBI" id="CHEBI:24875"/>
    </ligand>
</feature>
<evidence type="ECO:0000256" key="9">
    <source>
        <dbReference type="SAM" id="MobiDB-lite"/>
    </source>
</evidence>
<dbReference type="SUPFAM" id="SSF53067">
    <property type="entry name" value="Actin-like ATPase domain"/>
    <property type="match status" value="3"/>
</dbReference>
<evidence type="ECO:0000256" key="2">
    <source>
        <dbReference type="ARBA" id="ARBA00022679"/>
    </source>
</evidence>